<feature type="non-terminal residue" evidence="6">
    <location>
        <position position="1"/>
    </location>
</feature>
<feature type="compositionally biased region" description="Basic and acidic residues" evidence="4">
    <location>
        <begin position="66"/>
        <end position="76"/>
    </location>
</feature>
<name>A0A8H6KIF1_9PEZI</name>
<feature type="region of interest" description="Disordered" evidence="4">
    <location>
        <begin position="63"/>
        <end position="98"/>
    </location>
</feature>
<protein>
    <submittedName>
        <fullName evidence="6">Fungal specific transcription factor</fullName>
    </submittedName>
</protein>
<keyword evidence="3" id="KW-0539">Nucleus</keyword>
<organism evidence="6 7">
    <name type="scientific">Colletotrichum musicola</name>
    <dbReference type="NCBI Taxonomy" id="2175873"/>
    <lineage>
        <taxon>Eukaryota</taxon>
        <taxon>Fungi</taxon>
        <taxon>Dikarya</taxon>
        <taxon>Ascomycota</taxon>
        <taxon>Pezizomycotina</taxon>
        <taxon>Sordariomycetes</taxon>
        <taxon>Hypocreomycetidae</taxon>
        <taxon>Glomerellales</taxon>
        <taxon>Glomerellaceae</taxon>
        <taxon>Colletotrichum</taxon>
        <taxon>Colletotrichum orchidearum species complex</taxon>
    </lineage>
</organism>
<dbReference type="Pfam" id="PF00172">
    <property type="entry name" value="Zn_clus"/>
    <property type="match status" value="1"/>
</dbReference>
<dbReference type="GO" id="GO:0000981">
    <property type="term" value="F:DNA-binding transcription factor activity, RNA polymerase II-specific"/>
    <property type="evidence" value="ECO:0007669"/>
    <property type="project" value="InterPro"/>
</dbReference>
<dbReference type="AlphaFoldDB" id="A0A8H6KIF1"/>
<comment type="caution">
    <text evidence="6">The sequence shown here is derived from an EMBL/GenBank/DDBJ whole genome shotgun (WGS) entry which is preliminary data.</text>
</comment>
<dbReference type="SMART" id="SM00906">
    <property type="entry name" value="Fungal_trans"/>
    <property type="match status" value="1"/>
</dbReference>
<dbReference type="InterPro" id="IPR050613">
    <property type="entry name" value="Sec_Metabolite_Reg"/>
</dbReference>
<dbReference type="Pfam" id="PF04082">
    <property type="entry name" value="Fungal_trans"/>
    <property type="match status" value="1"/>
</dbReference>
<evidence type="ECO:0000256" key="4">
    <source>
        <dbReference type="SAM" id="MobiDB-lite"/>
    </source>
</evidence>
<evidence type="ECO:0000256" key="1">
    <source>
        <dbReference type="ARBA" id="ARBA00004123"/>
    </source>
</evidence>
<keyword evidence="2" id="KW-0479">Metal-binding</keyword>
<evidence type="ECO:0000256" key="3">
    <source>
        <dbReference type="ARBA" id="ARBA00023242"/>
    </source>
</evidence>
<gene>
    <name evidence="6" type="ORF">CMUS01_07299</name>
</gene>
<comment type="subcellular location">
    <subcellularLocation>
        <location evidence="1">Nucleus</location>
    </subcellularLocation>
</comment>
<dbReference type="SUPFAM" id="SSF57701">
    <property type="entry name" value="Zn2/Cys6 DNA-binding domain"/>
    <property type="match status" value="1"/>
</dbReference>
<dbReference type="CDD" id="cd12148">
    <property type="entry name" value="fungal_TF_MHR"/>
    <property type="match status" value="1"/>
</dbReference>
<proteinExistence type="predicted"/>
<dbReference type="OrthoDB" id="4934715at2759"/>
<dbReference type="PANTHER" id="PTHR31001">
    <property type="entry name" value="UNCHARACTERIZED TRANSCRIPTIONAL REGULATORY PROTEIN"/>
    <property type="match status" value="1"/>
</dbReference>
<dbReference type="GO" id="GO:0003677">
    <property type="term" value="F:DNA binding"/>
    <property type="evidence" value="ECO:0007669"/>
    <property type="project" value="InterPro"/>
</dbReference>
<accession>A0A8H6KIF1</accession>
<dbReference type="Gene3D" id="4.10.240.10">
    <property type="entry name" value="Zn(2)-C6 fungal-type DNA-binding domain"/>
    <property type="match status" value="1"/>
</dbReference>
<reference evidence="6" key="1">
    <citation type="journal article" date="2020" name="Phytopathology">
        <title>Genome Sequence Resources of Colletotrichum truncatum, C. plurivorum, C. musicola, and C. sojae: Four Species Pathogenic to Soybean (Glycine max).</title>
        <authorList>
            <person name="Rogerio F."/>
            <person name="Boufleur T.R."/>
            <person name="Ciampi-Guillardi M."/>
            <person name="Sukno S.A."/>
            <person name="Thon M.R."/>
            <person name="Massola Junior N.S."/>
            <person name="Baroncelli R."/>
        </authorList>
    </citation>
    <scope>NUCLEOTIDE SEQUENCE</scope>
    <source>
        <strain evidence="6">LFN0074</strain>
    </source>
</reference>
<feature type="domain" description="Xylanolytic transcriptional activator regulatory" evidence="5">
    <location>
        <begin position="300"/>
        <end position="374"/>
    </location>
</feature>
<evidence type="ECO:0000313" key="7">
    <source>
        <dbReference type="Proteomes" id="UP000639643"/>
    </source>
</evidence>
<dbReference type="PANTHER" id="PTHR31001:SF74">
    <property type="entry name" value="ZN(II)2CYS6 TRANSCRIPTION FACTOR (EUROFUNG)"/>
    <property type="match status" value="1"/>
</dbReference>
<dbReference type="GO" id="GO:0008270">
    <property type="term" value="F:zinc ion binding"/>
    <property type="evidence" value="ECO:0007669"/>
    <property type="project" value="InterPro"/>
</dbReference>
<evidence type="ECO:0000256" key="2">
    <source>
        <dbReference type="ARBA" id="ARBA00022723"/>
    </source>
</evidence>
<dbReference type="InterPro" id="IPR007219">
    <property type="entry name" value="XnlR_reg_dom"/>
</dbReference>
<feature type="region of interest" description="Disordered" evidence="4">
    <location>
        <begin position="362"/>
        <end position="393"/>
    </location>
</feature>
<dbReference type="GO" id="GO:0006351">
    <property type="term" value="P:DNA-templated transcription"/>
    <property type="evidence" value="ECO:0007669"/>
    <property type="project" value="InterPro"/>
</dbReference>
<keyword evidence="7" id="KW-1185">Reference proteome</keyword>
<dbReference type="Proteomes" id="UP000639643">
    <property type="component" value="Unassembled WGS sequence"/>
</dbReference>
<evidence type="ECO:0000259" key="5">
    <source>
        <dbReference type="SMART" id="SM00906"/>
    </source>
</evidence>
<dbReference type="GO" id="GO:0005634">
    <property type="term" value="C:nucleus"/>
    <property type="evidence" value="ECO:0007669"/>
    <property type="project" value="UniProtKB-SubCell"/>
</dbReference>
<dbReference type="CDD" id="cd00067">
    <property type="entry name" value="GAL4"/>
    <property type="match status" value="1"/>
</dbReference>
<dbReference type="InterPro" id="IPR036864">
    <property type="entry name" value="Zn2-C6_fun-type_DNA-bd_sf"/>
</dbReference>
<dbReference type="EMBL" id="WIGM01000258">
    <property type="protein sequence ID" value="KAF6831563.1"/>
    <property type="molecule type" value="Genomic_DNA"/>
</dbReference>
<sequence length="686" mass="76565">STDLSHIRTRCDRQQPCSNCSTRGQPCVYPENQVPTLSRKTSAGGTTLQGRLAHLERLVRNFGQTKQDEPAFRGDPKPGTTTEAMDVSGAPEDKSETGSMRFGAFKDQYVGGDHWAAILDSIADLKDHFDREEHFRLVDSPDKGSNTSGAASDIVEFGAAGPGRALLLYGCQPATSREEIVFALPPKEVVDHYVSRYFHQLDLVASCKSLHPPTSLDRTCLTSPSFRSWSNIPSETTDLSESSPDFEREQRNRQIILYREKTVQCLMMGNYTQGGKHVLETFLNYVYIEFRVHTDAEGDLWYLLGIEVNLAKRMGYHRDPKHFPNISPLEGEMRRRVWATVLVGDSLLSGQMGMPRMITNEQFDTEEPRNLNDSDLEGELSELPPGRPETEETTSLGLIARRRILVALGAVSGLTSSLAPYTYEQMMKVDSILNEAQRNIPPPLQMKPMSSSVTDSPQTIMARLFLGHMFYKGQIMLHRRFLFAESSSSKDNPEYSRTTCLNAALESMRIQQILDEETRPGGQLQTMHWRVGSIMNHHFLTATMILCAMLYRKQTLGRDEDIMQALRGARSIFLRNSAQSKEAKKAERAVSLILARAGAPRFDMELQLDPAGARVGSWHAANAAEWSAGVLGDLALEFNQDDIQAPGIMNTWGMHTPESAGLNSHNGTGLPDLDEWVFTHIPDIAL</sequence>
<dbReference type="InterPro" id="IPR001138">
    <property type="entry name" value="Zn2Cys6_DnaBD"/>
</dbReference>
<evidence type="ECO:0000313" key="6">
    <source>
        <dbReference type="EMBL" id="KAF6831563.1"/>
    </source>
</evidence>